<dbReference type="Proteomes" id="UP000824988">
    <property type="component" value="Chromosome"/>
</dbReference>
<proteinExistence type="predicted"/>
<evidence type="ECO:0000313" key="5">
    <source>
        <dbReference type="Proteomes" id="UP000824988"/>
    </source>
</evidence>
<dbReference type="AlphaFoldDB" id="A0A8D4VQ22"/>
<dbReference type="Gene3D" id="2.60.15.10">
    <property type="entry name" value="F0F1 ATP synthase delta/epsilon subunit, N-terminal"/>
    <property type="match status" value="1"/>
</dbReference>
<evidence type="ECO:0000259" key="3">
    <source>
        <dbReference type="Pfam" id="PF02823"/>
    </source>
</evidence>
<dbReference type="KEGG" id="moz:MoryE10_29740"/>
<keyword evidence="5" id="KW-1185">Reference proteome</keyword>
<evidence type="ECO:0000313" key="4">
    <source>
        <dbReference type="EMBL" id="BBL72368.1"/>
    </source>
</evidence>
<dbReference type="GO" id="GO:0015986">
    <property type="term" value="P:proton motive force-driven ATP synthesis"/>
    <property type="evidence" value="ECO:0007669"/>
    <property type="project" value="InterPro"/>
</dbReference>
<keyword evidence="1" id="KW-0139">CF(1)</keyword>
<feature type="domain" description="ATP synthase F1 complex delta/epsilon subunit N-terminal" evidence="3">
    <location>
        <begin position="18"/>
        <end position="70"/>
    </location>
</feature>
<organism evidence="4 5">
    <name type="scientific">Methylogaea oryzae</name>
    <dbReference type="NCBI Taxonomy" id="1295382"/>
    <lineage>
        <taxon>Bacteria</taxon>
        <taxon>Pseudomonadati</taxon>
        <taxon>Pseudomonadota</taxon>
        <taxon>Gammaproteobacteria</taxon>
        <taxon>Methylococcales</taxon>
        <taxon>Methylococcaceae</taxon>
        <taxon>Methylogaea</taxon>
    </lineage>
</organism>
<accession>A0A8D4VQ22</accession>
<name>A0A8D4VQ22_9GAMM</name>
<dbReference type="RefSeq" id="WP_054774486.1">
    <property type="nucleotide sequence ID" value="NZ_AP019782.1"/>
</dbReference>
<dbReference type="SUPFAM" id="SSF51344">
    <property type="entry name" value="Epsilon subunit of F1F0-ATP synthase N-terminal domain"/>
    <property type="match status" value="1"/>
</dbReference>
<feature type="coiled-coil region" evidence="2">
    <location>
        <begin position="93"/>
        <end position="120"/>
    </location>
</feature>
<keyword evidence="2" id="KW-0175">Coiled coil</keyword>
<keyword evidence="1" id="KW-0066">ATP synthesis</keyword>
<evidence type="ECO:0000256" key="1">
    <source>
        <dbReference type="ARBA" id="ARBA00023196"/>
    </source>
</evidence>
<dbReference type="GO" id="GO:0045259">
    <property type="term" value="C:proton-transporting ATP synthase complex"/>
    <property type="evidence" value="ECO:0007669"/>
    <property type="project" value="UniProtKB-KW"/>
</dbReference>
<dbReference type="InterPro" id="IPR036771">
    <property type="entry name" value="ATPsynth_dsu/esu_N"/>
</dbReference>
<evidence type="ECO:0000256" key="2">
    <source>
        <dbReference type="SAM" id="Coils"/>
    </source>
</evidence>
<protein>
    <recommendedName>
        <fullName evidence="3">ATP synthase F1 complex delta/epsilon subunit N-terminal domain-containing protein</fullName>
    </recommendedName>
</protein>
<reference evidence="4" key="1">
    <citation type="submission" date="2019-06" db="EMBL/GenBank/DDBJ databases">
        <title>Complete genome sequence of Methylogaea oryzae strain JCM16910.</title>
        <authorList>
            <person name="Asakawa S."/>
        </authorList>
    </citation>
    <scope>NUCLEOTIDE SEQUENCE</scope>
    <source>
        <strain evidence="4">E10</strain>
    </source>
</reference>
<dbReference type="InterPro" id="IPR020546">
    <property type="entry name" value="ATP_synth_F1_dsu/esu_N"/>
</dbReference>
<dbReference type="EMBL" id="AP019782">
    <property type="protein sequence ID" value="BBL72368.1"/>
    <property type="molecule type" value="Genomic_DNA"/>
</dbReference>
<dbReference type="Pfam" id="PF02823">
    <property type="entry name" value="ATP-synt_DE_N"/>
    <property type="match status" value="1"/>
</dbReference>
<sequence length="135" mass="15403">MNTYTLQLRDALHSETVERVASFVGQDASGAFAVWAGHARFLTVLSFGLARYRQSEGPWRHVAVPGAVLYLCDGVLHLDTRRYLVDDDYQRISRRLQDELLAEEAQLGAVKQNLRRMEDEFLKRLARISQQGRGL</sequence>
<gene>
    <name evidence="4" type="ORF">MoryE10_29740</name>
</gene>